<keyword evidence="2" id="KW-1185">Reference proteome</keyword>
<evidence type="ECO:0000313" key="2">
    <source>
        <dbReference type="Proteomes" id="UP000535890"/>
    </source>
</evidence>
<organism evidence="1 2">
    <name type="scientific">Actinomycetospora corticicola</name>
    <dbReference type="NCBI Taxonomy" id="663602"/>
    <lineage>
        <taxon>Bacteria</taxon>
        <taxon>Bacillati</taxon>
        <taxon>Actinomycetota</taxon>
        <taxon>Actinomycetes</taxon>
        <taxon>Pseudonocardiales</taxon>
        <taxon>Pseudonocardiaceae</taxon>
        <taxon>Actinomycetospora</taxon>
    </lineage>
</organism>
<evidence type="ECO:0000313" key="1">
    <source>
        <dbReference type="EMBL" id="NYD36771.1"/>
    </source>
</evidence>
<name>A0A7Y9J678_9PSEU</name>
<accession>A0A7Y9J678</accession>
<reference evidence="1 2" key="1">
    <citation type="submission" date="2020-07" db="EMBL/GenBank/DDBJ databases">
        <title>Sequencing the genomes of 1000 actinobacteria strains.</title>
        <authorList>
            <person name="Klenk H.-P."/>
        </authorList>
    </citation>
    <scope>NUCLEOTIDE SEQUENCE [LARGE SCALE GENOMIC DNA]</scope>
    <source>
        <strain evidence="1 2">DSM 45772</strain>
    </source>
</reference>
<sequence>MTDLDDRPAGRPAGLVTLDHPATAAITVPDDGNALNDHDLLDDLAGWPQAPAPFVIDVPFTHGTVYVGRVVQDWIRALDVDHGLTDPQDVRVNRYGAHLHFDDEAALRTAIAYGEQLDASTPVGVLLDVVGDLVGVEMTGAVLGVPVTLHVDTRARLATAAVLELRDLRRHADADRACRAVGGELTVATSEGGEQA</sequence>
<dbReference type="EMBL" id="JACCBN010000001">
    <property type="protein sequence ID" value="NYD36771.1"/>
    <property type="molecule type" value="Genomic_DNA"/>
</dbReference>
<comment type="caution">
    <text evidence="1">The sequence shown here is derived from an EMBL/GenBank/DDBJ whole genome shotgun (WGS) entry which is preliminary data.</text>
</comment>
<gene>
    <name evidence="1" type="ORF">BJ983_002873</name>
</gene>
<dbReference type="AlphaFoldDB" id="A0A7Y9J678"/>
<protein>
    <submittedName>
        <fullName evidence="1">Uncharacterized protein</fullName>
    </submittedName>
</protein>
<dbReference type="Proteomes" id="UP000535890">
    <property type="component" value="Unassembled WGS sequence"/>
</dbReference>
<dbReference type="RefSeq" id="WP_179794397.1">
    <property type="nucleotide sequence ID" value="NZ_BAABHP010000021.1"/>
</dbReference>
<proteinExistence type="predicted"/>